<dbReference type="Gene3D" id="2.60.40.10">
    <property type="entry name" value="Immunoglobulins"/>
    <property type="match status" value="3"/>
</dbReference>
<reference evidence="2" key="3">
    <citation type="submission" date="2023-05" db="EMBL/GenBank/DDBJ databases">
        <authorList>
            <person name="Smith C.H."/>
        </authorList>
    </citation>
    <scope>NUCLEOTIDE SEQUENCE</scope>
    <source>
        <strain evidence="2">CHS0354</strain>
        <tissue evidence="2">Mantle</tissue>
    </source>
</reference>
<reference evidence="2" key="2">
    <citation type="journal article" date="2021" name="Genome Biol. Evol.">
        <title>Developing a high-quality reference genome for a parasitic bivalve with doubly uniparental inheritance (Bivalvia: Unionida).</title>
        <authorList>
            <person name="Smith C.H."/>
        </authorList>
    </citation>
    <scope>NUCLEOTIDE SEQUENCE</scope>
    <source>
        <strain evidence="2">CHS0354</strain>
        <tissue evidence="2">Mantle</tissue>
    </source>
</reference>
<dbReference type="EMBL" id="JAEAOA010002309">
    <property type="protein sequence ID" value="KAK3612249.1"/>
    <property type="molecule type" value="Genomic_DNA"/>
</dbReference>
<dbReference type="Proteomes" id="UP001195483">
    <property type="component" value="Unassembled WGS sequence"/>
</dbReference>
<name>A0AAE0TKV8_9BIVA</name>
<dbReference type="InterPro" id="IPR013783">
    <property type="entry name" value="Ig-like_fold"/>
</dbReference>
<feature type="domain" description="CARDB" evidence="1">
    <location>
        <begin position="632"/>
        <end position="742"/>
    </location>
</feature>
<feature type="domain" description="CARDB" evidence="1">
    <location>
        <begin position="5"/>
        <end position="114"/>
    </location>
</feature>
<dbReference type="Pfam" id="PF07705">
    <property type="entry name" value="CARDB"/>
    <property type="match status" value="2"/>
</dbReference>
<accession>A0AAE0TKV8</accession>
<dbReference type="Gene3D" id="2.60.120.380">
    <property type="match status" value="1"/>
</dbReference>
<evidence type="ECO:0000313" key="2">
    <source>
        <dbReference type="EMBL" id="KAK3612249.1"/>
    </source>
</evidence>
<evidence type="ECO:0000259" key="1">
    <source>
        <dbReference type="Pfam" id="PF07705"/>
    </source>
</evidence>
<sequence>MQPVPDLSITEINMPEEVRTGNDLTIQWQVTNAGEDTTRGSWYDQVTMTQMIGTLSLKLGYNLQYNSISPGVEYHGSLTTTIPPTLPSGAYLVTIDIDYENRIFEFNSKTNNRRAKKILVRQALPNLSADIFRMNLITRDNINYIEVYAKILNAGQGKTYPPLKWIDSIDAINSDSYYENNLARFYFSFRDGILPGSYYEINKTIEIPIELHGNFIFSITVDKFQNIEETNRADNRKVIGPKAILLLAPDLFLSAPSMEHIEIQAGQSLLVSYMVKNIGSPIKERTEWIDRVILSMSRTDVRNLMFAEMIRTESSVQNGTYNGSITLNIPKNVVGEFYIHIVINNGQLLYEGERYENNKISLPIMIDIFPSPDLAVIGVVIEQSISPKLKRILVVSWTVRNQGNSMTIQASWTDSILLFSELQTTKFDFTVTGALEISGEYHMKRAIVIPESFIGNYSINVKTNSLEEIDELGEIANNIGPHWGTVTFEEIPISKLSSSIISVIPLNDTTGRSVQIVYQVTNIGHARTMKQSWVDALFASKKESQSFQEIKKSGTILQSMTHIGGLEQGQVYTHETFVIIPVDYNAIPFFCIAADFDTSMEDAYAGEHTPDILGNVSISNSSQLILPPVQLPNLIPTITTLNNNSLRGGQPFTFMYQIQNIGKKQIESSWYDSIYLSDDFEMDPFDTKILTILRKGYIAVNDSTNFSTTVFIPFDLESKNYFLMIFVDSRNEIFEEDEKDNNLPISIFIEQSVSTDIAINEVKAPSATVYGDSMTIEWTIINNGSRTAFGYKCDTVYFSKDNVLSIDDIQIADSMCNDISLAPYSNTSKATRYNVTERTPLAGAGSYKAIIRSRSNIFDINQNNNILASNNSTCIDVKMLLLGIIENFNITSGKDMEYRITNISTDQTLVINLHTADNESLVAMYVKYGAPATKYNFDYRSDDSTVQNHTIIYPATKSGEFYLLIVYSGSSAKDVNKSASISLFAKLASFEIIDAFPHTAAPLGNITMGIKGTLIPEDVQAFLLSNTINISASFVYYFSSVSVYATFDITPVSIGESFSLHLCSKTHSVNATLSGALKTIHGAVGEFSIKISQPSQVLIGTTSTVTIDIENIGDTDIQSPLLLVNVEGEGLIKFITEVKETYYMKNYIIFSPPVNGPGGIFAPQAYTRLLFEAKQTDLKPMRIKIKVFLLQPNNESFSGILDHESLFKPSNYEESTWKTIWTNFRALVGETTSTISKKLCEVSNQFSLAGRRVHLFKDYLNFLLEVSDGALGDKVVVWASDVDRMSQENPKIQLVLERYVSSKIGIRALDGPLGKGWISPYW</sequence>
<dbReference type="InterPro" id="IPR011635">
    <property type="entry name" value="CARDB"/>
</dbReference>
<keyword evidence="3" id="KW-1185">Reference proteome</keyword>
<reference evidence="2" key="1">
    <citation type="journal article" date="2021" name="Genome Biol. Evol.">
        <title>A High-Quality Reference Genome for a Parasitic Bivalve with Doubly Uniparental Inheritance (Bivalvia: Unionida).</title>
        <authorList>
            <person name="Smith C.H."/>
        </authorList>
    </citation>
    <scope>NUCLEOTIDE SEQUENCE</scope>
    <source>
        <strain evidence="2">CHS0354</strain>
    </source>
</reference>
<comment type="caution">
    <text evidence="2">The sequence shown here is derived from an EMBL/GenBank/DDBJ whole genome shotgun (WGS) entry which is preliminary data.</text>
</comment>
<evidence type="ECO:0000313" key="3">
    <source>
        <dbReference type="Proteomes" id="UP001195483"/>
    </source>
</evidence>
<organism evidence="2 3">
    <name type="scientific">Potamilus streckersoni</name>
    <dbReference type="NCBI Taxonomy" id="2493646"/>
    <lineage>
        <taxon>Eukaryota</taxon>
        <taxon>Metazoa</taxon>
        <taxon>Spiralia</taxon>
        <taxon>Lophotrochozoa</taxon>
        <taxon>Mollusca</taxon>
        <taxon>Bivalvia</taxon>
        <taxon>Autobranchia</taxon>
        <taxon>Heteroconchia</taxon>
        <taxon>Palaeoheterodonta</taxon>
        <taxon>Unionida</taxon>
        <taxon>Unionoidea</taxon>
        <taxon>Unionidae</taxon>
        <taxon>Ambleminae</taxon>
        <taxon>Lampsilini</taxon>
        <taxon>Potamilus</taxon>
    </lineage>
</organism>
<gene>
    <name evidence="2" type="ORF">CHS0354_039531</name>
</gene>
<protein>
    <recommendedName>
        <fullName evidence="1">CARDB domain-containing protein</fullName>
    </recommendedName>
</protein>
<proteinExistence type="predicted"/>